<dbReference type="Proteomes" id="UP000319148">
    <property type="component" value="Unassembled WGS sequence"/>
</dbReference>
<evidence type="ECO:0000313" key="2">
    <source>
        <dbReference type="EMBL" id="TPD61770.1"/>
    </source>
</evidence>
<evidence type="ECO:0000256" key="1">
    <source>
        <dbReference type="SAM" id="SignalP"/>
    </source>
</evidence>
<organism evidence="2 3">
    <name type="scientific">Emcibacter nanhaiensis</name>
    <dbReference type="NCBI Taxonomy" id="1505037"/>
    <lineage>
        <taxon>Bacteria</taxon>
        <taxon>Pseudomonadati</taxon>
        <taxon>Pseudomonadota</taxon>
        <taxon>Alphaproteobacteria</taxon>
        <taxon>Emcibacterales</taxon>
        <taxon>Emcibacteraceae</taxon>
        <taxon>Emcibacter</taxon>
    </lineage>
</organism>
<dbReference type="RefSeq" id="WP_139939478.1">
    <property type="nucleotide sequence ID" value="NZ_JBHSYP010000003.1"/>
</dbReference>
<dbReference type="PROSITE" id="PS51257">
    <property type="entry name" value="PROKAR_LIPOPROTEIN"/>
    <property type="match status" value="1"/>
</dbReference>
<feature type="signal peptide" evidence="1">
    <location>
        <begin position="1"/>
        <end position="17"/>
    </location>
</feature>
<dbReference type="AlphaFoldDB" id="A0A501PMP1"/>
<comment type="caution">
    <text evidence="2">The sequence shown here is derived from an EMBL/GenBank/DDBJ whole genome shotgun (WGS) entry which is preliminary data.</text>
</comment>
<feature type="chain" id="PRO_5021234848" description="Lipoprotein" evidence="1">
    <location>
        <begin position="18"/>
        <end position="94"/>
    </location>
</feature>
<accession>A0A501PMP1</accession>
<keyword evidence="3" id="KW-1185">Reference proteome</keyword>
<reference evidence="3" key="1">
    <citation type="submission" date="2019-06" db="EMBL/GenBank/DDBJ databases">
        <title>The complete genome of Emcibacter congregatus ZYLT.</title>
        <authorList>
            <person name="Zhao Z."/>
        </authorList>
    </citation>
    <scope>NUCLEOTIDE SEQUENCE [LARGE SCALE GENOMIC DNA]</scope>
    <source>
        <strain evidence="3">MCCC 1A06723</strain>
    </source>
</reference>
<evidence type="ECO:0000313" key="3">
    <source>
        <dbReference type="Proteomes" id="UP000319148"/>
    </source>
</evidence>
<name>A0A501PMP1_9PROT</name>
<gene>
    <name evidence="2" type="ORF">FIV46_06060</name>
</gene>
<keyword evidence="1" id="KW-0732">Signal</keyword>
<evidence type="ECO:0008006" key="4">
    <source>
        <dbReference type="Google" id="ProtNLM"/>
    </source>
</evidence>
<protein>
    <recommendedName>
        <fullName evidence="4">Lipoprotein</fullName>
    </recommendedName>
</protein>
<proteinExistence type="predicted"/>
<dbReference type="EMBL" id="VFIY01000005">
    <property type="protein sequence ID" value="TPD61770.1"/>
    <property type="molecule type" value="Genomic_DNA"/>
</dbReference>
<sequence length="94" mass="10113">MKLYPILGLTILLSACAANSEFPRAAAADWPAGTIETAEGVFQVPLGQDKNGCMMYQTKIPGAKTTQVIKYRKKDGSFTMNRAEADCPAVADQD</sequence>
<dbReference type="OrthoDB" id="5787260at2"/>